<dbReference type="GO" id="GO:0046872">
    <property type="term" value="F:metal ion binding"/>
    <property type="evidence" value="ECO:0007669"/>
    <property type="project" value="UniProtKB-KW"/>
</dbReference>
<evidence type="ECO:0000256" key="6">
    <source>
        <dbReference type="ARBA" id="ARBA00022722"/>
    </source>
</evidence>
<keyword evidence="4" id="KW-0548">Nucleotidyltransferase</keyword>
<protein>
    <submittedName>
        <fullName evidence="14">Replication-associated protein</fullName>
    </submittedName>
</protein>
<dbReference type="PROSITE" id="PS52020">
    <property type="entry name" value="CRESS_DNA_REP"/>
    <property type="match status" value="1"/>
</dbReference>
<evidence type="ECO:0000259" key="13">
    <source>
        <dbReference type="PROSITE" id="PS52020"/>
    </source>
</evidence>
<keyword evidence="5" id="KW-0235">DNA replication</keyword>
<dbReference type="Gene3D" id="3.40.1310.20">
    <property type="match status" value="1"/>
</dbReference>
<dbReference type="Pfam" id="PF00799">
    <property type="entry name" value="Gemini_AL1"/>
    <property type="match status" value="1"/>
</dbReference>
<keyword evidence="6" id="KW-0540">Nuclease</keyword>
<dbReference type="InterPro" id="IPR049912">
    <property type="entry name" value="CRESS_DNA_REP"/>
</dbReference>
<keyword evidence="12" id="KW-0238">DNA-binding</keyword>
<keyword evidence="2" id="KW-1048">Host nucleus</keyword>
<evidence type="ECO:0000256" key="2">
    <source>
        <dbReference type="ARBA" id="ARBA00022562"/>
    </source>
</evidence>
<reference evidence="14" key="1">
    <citation type="submission" date="2021-07" db="EMBL/GenBank/DDBJ databases">
        <title>Communication and adaptive evolution of viruses within giant pandas and their associated organisms in a local ecological environment.</title>
        <authorList>
            <person name="Zhao M."/>
            <person name="Liu S."/>
            <person name="Zhang W."/>
        </authorList>
    </citation>
    <scope>NUCLEOTIDE SEQUENCE</scope>
    <source>
        <strain evidence="14">Rpf284geno03-12</strain>
    </source>
</reference>
<evidence type="ECO:0000256" key="7">
    <source>
        <dbReference type="ARBA" id="ARBA00022723"/>
    </source>
</evidence>
<keyword evidence="9" id="KW-0255">Endonuclease</keyword>
<dbReference type="SUPFAM" id="SSF55464">
    <property type="entry name" value="Origin of replication-binding domain, RBD-like"/>
    <property type="match status" value="1"/>
</dbReference>
<sequence length="303" mass="33579">MPSAFHVCARYVLLTYAQCGALDPWSVSDYLSTLGAECIVARENHVAGGTHLHAFVDFGKRFRSRRVDIFDVDGCHPNIVPSKGRPWGGWDYATKDGEIVAGGLARPSEHDPAGNVSTWGTIIGAESESEFWSLVEELAPKELCTQYGQLRKFADWRFAKEPERYVSPPGINFELGVVPELAAWGGFSTGDGLVGGNHVYFMGVISGEVALRDMPNADYAIFDDIRGGIKFFPAWKEWFGAQLVVSVKKLYRDPVQMDWGKPCMWLCNEDPRASLEPADVEWLEGNCDFIDVHSSIIAHANTE</sequence>
<organism evidence="14">
    <name type="scientific">Red panda feces-associated gemycircularvirus</name>
    <dbReference type="NCBI Taxonomy" id="2864013"/>
    <lineage>
        <taxon>Viruses</taxon>
        <taxon>Monodnaviria</taxon>
        <taxon>Shotokuvirae</taxon>
        <taxon>Cressdnaviricota</taxon>
        <taxon>Repensiviricetes</taxon>
        <taxon>Geplafuvirales</taxon>
        <taxon>Genomoviridae</taxon>
        <taxon>Gemycircularvirus</taxon>
    </lineage>
</organism>
<evidence type="ECO:0000256" key="5">
    <source>
        <dbReference type="ARBA" id="ARBA00022705"/>
    </source>
</evidence>
<dbReference type="GO" id="GO:0004519">
    <property type="term" value="F:endonuclease activity"/>
    <property type="evidence" value="ECO:0007669"/>
    <property type="project" value="UniProtKB-KW"/>
</dbReference>
<accession>A0A8K1HHT9</accession>
<comment type="subcellular location">
    <subcellularLocation>
        <location evidence="1">Host nucleus</location>
    </subcellularLocation>
</comment>
<proteinExistence type="predicted"/>
<dbReference type="GO" id="GO:0016787">
    <property type="term" value="F:hydrolase activity"/>
    <property type="evidence" value="ECO:0007669"/>
    <property type="project" value="UniProtKB-KW"/>
</dbReference>
<dbReference type="GO" id="GO:0006260">
    <property type="term" value="P:DNA replication"/>
    <property type="evidence" value="ECO:0007669"/>
    <property type="project" value="UniProtKB-KW"/>
</dbReference>
<evidence type="ECO:0000256" key="10">
    <source>
        <dbReference type="ARBA" id="ARBA00022801"/>
    </source>
</evidence>
<evidence type="ECO:0000256" key="12">
    <source>
        <dbReference type="ARBA" id="ARBA00023125"/>
    </source>
</evidence>
<evidence type="ECO:0000256" key="4">
    <source>
        <dbReference type="ARBA" id="ARBA00022695"/>
    </source>
</evidence>
<evidence type="ECO:0000256" key="9">
    <source>
        <dbReference type="ARBA" id="ARBA00022759"/>
    </source>
</evidence>
<keyword evidence="8" id="KW-0547">Nucleotide-binding</keyword>
<keyword evidence="7" id="KW-0479">Metal-binding</keyword>
<evidence type="ECO:0000256" key="11">
    <source>
        <dbReference type="ARBA" id="ARBA00023124"/>
    </source>
</evidence>
<dbReference type="GO" id="GO:0000166">
    <property type="term" value="F:nucleotide binding"/>
    <property type="evidence" value="ECO:0007669"/>
    <property type="project" value="UniProtKB-KW"/>
</dbReference>
<evidence type="ECO:0000256" key="8">
    <source>
        <dbReference type="ARBA" id="ARBA00022741"/>
    </source>
</evidence>
<keyword evidence="11" id="KW-0190">Covalent protein-DNA linkage</keyword>
<feature type="domain" description="CRESS-DNA virus Rep endonuclease" evidence="13">
    <location>
        <begin position="6"/>
        <end position="105"/>
    </location>
</feature>
<dbReference type="EMBL" id="MZ556175">
    <property type="protein sequence ID" value="UBJ26167.1"/>
    <property type="molecule type" value="Genomic_DNA"/>
</dbReference>
<dbReference type="GO" id="GO:0042025">
    <property type="term" value="C:host cell nucleus"/>
    <property type="evidence" value="ECO:0007669"/>
    <property type="project" value="UniProtKB-SubCell"/>
</dbReference>
<name>A0A8K1HHT9_9VIRU</name>
<keyword evidence="10" id="KW-0378">Hydrolase</keyword>
<evidence type="ECO:0000313" key="14">
    <source>
        <dbReference type="EMBL" id="UBJ26167.1"/>
    </source>
</evidence>
<dbReference type="GO" id="GO:0003677">
    <property type="term" value="F:DNA binding"/>
    <property type="evidence" value="ECO:0007669"/>
    <property type="project" value="UniProtKB-KW"/>
</dbReference>
<evidence type="ECO:0000256" key="3">
    <source>
        <dbReference type="ARBA" id="ARBA00022679"/>
    </source>
</evidence>
<dbReference type="GO" id="GO:0016779">
    <property type="term" value="F:nucleotidyltransferase activity"/>
    <property type="evidence" value="ECO:0007669"/>
    <property type="project" value="UniProtKB-KW"/>
</dbReference>
<keyword evidence="3" id="KW-0808">Transferase</keyword>
<evidence type="ECO:0000256" key="1">
    <source>
        <dbReference type="ARBA" id="ARBA00004147"/>
    </source>
</evidence>